<evidence type="ECO:0000313" key="1">
    <source>
        <dbReference type="EMBL" id="WMC11864.1"/>
    </source>
</evidence>
<evidence type="ECO:0008006" key="3">
    <source>
        <dbReference type="Google" id="ProtNLM"/>
    </source>
</evidence>
<dbReference type="EMBL" id="CP118224">
    <property type="protein sequence ID" value="WMC11864.1"/>
    <property type="molecule type" value="Genomic_DNA"/>
</dbReference>
<dbReference type="Proteomes" id="UP001223802">
    <property type="component" value="Chromosome"/>
</dbReference>
<dbReference type="RefSeq" id="WP_306763100.1">
    <property type="nucleotide sequence ID" value="NZ_CP118224.1"/>
</dbReference>
<evidence type="ECO:0000313" key="2">
    <source>
        <dbReference type="Proteomes" id="UP001223802"/>
    </source>
</evidence>
<dbReference type="Gene3D" id="3.90.420.10">
    <property type="entry name" value="Oxidoreductase, molybdopterin-binding domain"/>
    <property type="match status" value="1"/>
</dbReference>
<keyword evidence="2" id="KW-1185">Reference proteome</keyword>
<name>A0AA50KQI2_9GAMM</name>
<reference evidence="1 2" key="1">
    <citation type="submission" date="2023-02" db="EMBL/GenBank/DDBJ databases">
        <title>Complete genome sequence of a novel bacterium Oceanimonas sp. NTOU-MSR1 isolated from marine coast sediment.</title>
        <authorList>
            <person name="Yang H.-T."/>
            <person name="Chen Y.-L."/>
            <person name="Ho Y.-N."/>
        </authorList>
    </citation>
    <scope>NUCLEOTIDE SEQUENCE [LARGE SCALE GENOMIC DNA]</scope>
    <source>
        <strain evidence="1 2">NTOU-MSR1</strain>
    </source>
</reference>
<protein>
    <recommendedName>
        <fullName evidence="3">Oxidoreductase molybdopterin-binding domain-containing protein</fullName>
    </recommendedName>
</protein>
<dbReference type="InterPro" id="IPR036374">
    <property type="entry name" value="OxRdtase_Mopterin-bd_sf"/>
</dbReference>
<dbReference type="SUPFAM" id="SSF56524">
    <property type="entry name" value="Oxidoreductase molybdopterin-binding domain"/>
    <property type="match status" value="1"/>
</dbReference>
<proteinExistence type="predicted"/>
<gene>
    <name evidence="1" type="ORF">PU634_05725</name>
</gene>
<dbReference type="KEGG" id="ope:PU634_05725"/>
<dbReference type="AlphaFoldDB" id="A0AA50KQI2"/>
<accession>A0AA50KQI2</accession>
<sequence length="179" mass="20264">MHLTIRFATVRPAAWPGILALLLLLTGWSARAAGELPTPEGRVILTVTGNVKHTNSAHGARFDMAMLEQLPQQEFVTDTPWTDGQHHFRGVELRALLQRLGAEGKRLRLVALNDYHHDIDMALVNNMPFVLATHMDGKTMKIRDKGPVWLMLPLSGNAQYNTKRFHEMLVWQLKTLEIQ</sequence>
<organism evidence="1 2">
    <name type="scientific">Oceanimonas pelagia</name>
    <dbReference type="NCBI Taxonomy" id="3028314"/>
    <lineage>
        <taxon>Bacteria</taxon>
        <taxon>Pseudomonadati</taxon>
        <taxon>Pseudomonadota</taxon>
        <taxon>Gammaproteobacteria</taxon>
        <taxon>Aeromonadales</taxon>
        <taxon>Aeromonadaceae</taxon>
        <taxon>Oceanimonas</taxon>
    </lineage>
</organism>